<dbReference type="GO" id="GO:0005615">
    <property type="term" value="C:extracellular space"/>
    <property type="evidence" value="ECO:0007669"/>
    <property type="project" value="InterPro"/>
</dbReference>
<feature type="domain" description="Serpin" evidence="3">
    <location>
        <begin position="1"/>
        <end position="169"/>
    </location>
</feature>
<evidence type="ECO:0000256" key="2">
    <source>
        <dbReference type="ARBA" id="ARBA00023180"/>
    </source>
</evidence>
<proteinExistence type="inferred from homology"/>
<accession>A0A443RZM3</accession>
<dbReference type="EMBL" id="NCKV01015889">
    <property type="protein sequence ID" value="RWS20715.1"/>
    <property type="molecule type" value="Genomic_DNA"/>
</dbReference>
<dbReference type="OrthoDB" id="6488090at2759"/>
<reference evidence="4 5" key="1">
    <citation type="journal article" date="2018" name="Gigascience">
        <title>Genomes of trombidid mites reveal novel predicted allergens and laterally-transferred genes associated with secondary metabolism.</title>
        <authorList>
            <person name="Dong X."/>
            <person name="Chaisiri K."/>
            <person name="Xia D."/>
            <person name="Armstrong S.D."/>
            <person name="Fang Y."/>
            <person name="Donnelly M.J."/>
            <person name="Kadowaki T."/>
            <person name="McGarry J.W."/>
            <person name="Darby A.C."/>
            <person name="Makepeace B.L."/>
        </authorList>
    </citation>
    <scope>NUCLEOTIDE SEQUENCE [LARGE SCALE GENOMIC DNA]</scope>
    <source>
        <strain evidence="4">UoL-UT</strain>
    </source>
</reference>
<evidence type="ECO:0000256" key="1">
    <source>
        <dbReference type="ARBA" id="ARBA00009500"/>
    </source>
</evidence>
<organism evidence="4 5">
    <name type="scientific">Leptotrombidium deliense</name>
    <dbReference type="NCBI Taxonomy" id="299467"/>
    <lineage>
        <taxon>Eukaryota</taxon>
        <taxon>Metazoa</taxon>
        <taxon>Ecdysozoa</taxon>
        <taxon>Arthropoda</taxon>
        <taxon>Chelicerata</taxon>
        <taxon>Arachnida</taxon>
        <taxon>Acari</taxon>
        <taxon>Acariformes</taxon>
        <taxon>Trombidiformes</taxon>
        <taxon>Prostigmata</taxon>
        <taxon>Anystina</taxon>
        <taxon>Parasitengona</taxon>
        <taxon>Trombiculoidea</taxon>
        <taxon>Trombiculidae</taxon>
        <taxon>Leptotrombidium</taxon>
    </lineage>
</organism>
<dbReference type="GO" id="GO:0004867">
    <property type="term" value="F:serine-type endopeptidase inhibitor activity"/>
    <property type="evidence" value="ECO:0007669"/>
    <property type="project" value="InterPro"/>
</dbReference>
<sequence>MRKNDDYRYYAHSDKLKAAMMILEYKDGLSMVITLPDEKDGLPKLIENLKSEDMANEFAANMKMTNVDITLPKFSFDYSVDLMQVLPKMGVNIEKSLSALNPALQITGALHKARNETHEVGTEAAAVTVILAAGASLKPPPVPFNADHPFWFSIVDDKTGVVLFSGTLNQL</sequence>
<comment type="caution">
    <text evidence="4">The sequence shown here is derived from an EMBL/GenBank/DDBJ whole genome shotgun (WGS) entry which is preliminary data.</text>
</comment>
<dbReference type="InterPro" id="IPR036186">
    <property type="entry name" value="Serpin_sf"/>
</dbReference>
<protein>
    <submittedName>
        <fullName evidence="4">Antichymotrypsin-2-like protein</fullName>
    </submittedName>
</protein>
<evidence type="ECO:0000313" key="4">
    <source>
        <dbReference type="EMBL" id="RWS20715.1"/>
    </source>
</evidence>
<dbReference type="SUPFAM" id="SSF56574">
    <property type="entry name" value="Serpins"/>
    <property type="match status" value="1"/>
</dbReference>
<dbReference type="PANTHER" id="PTHR11461:SF211">
    <property type="entry name" value="GH10112P-RELATED"/>
    <property type="match status" value="1"/>
</dbReference>
<keyword evidence="5" id="KW-1185">Reference proteome</keyword>
<comment type="similarity">
    <text evidence="1">Belongs to the serpin family.</text>
</comment>
<dbReference type="STRING" id="299467.A0A443RZM3"/>
<dbReference type="Pfam" id="PF00079">
    <property type="entry name" value="Serpin"/>
    <property type="match status" value="1"/>
</dbReference>
<dbReference type="PANTHER" id="PTHR11461">
    <property type="entry name" value="SERINE PROTEASE INHIBITOR, SERPIN"/>
    <property type="match status" value="1"/>
</dbReference>
<dbReference type="InterPro" id="IPR000215">
    <property type="entry name" value="Serpin_fam"/>
</dbReference>
<name>A0A443RZM3_9ACAR</name>
<gene>
    <name evidence="4" type="ORF">B4U80_04258</name>
</gene>
<keyword evidence="2" id="KW-0325">Glycoprotein</keyword>
<dbReference type="Proteomes" id="UP000288716">
    <property type="component" value="Unassembled WGS sequence"/>
</dbReference>
<evidence type="ECO:0000259" key="3">
    <source>
        <dbReference type="Pfam" id="PF00079"/>
    </source>
</evidence>
<dbReference type="VEuPathDB" id="VectorBase:LDEU011325"/>
<dbReference type="AlphaFoldDB" id="A0A443RZM3"/>
<dbReference type="InterPro" id="IPR042185">
    <property type="entry name" value="Serpin_sf_2"/>
</dbReference>
<dbReference type="Gene3D" id="2.30.39.10">
    <property type="entry name" value="Alpha-1-antitrypsin, domain 1"/>
    <property type="match status" value="2"/>
</dbReference>
<dbReference type="InterPro" id="IPR023796">
    <property type="entry name" value="Serpin_dom"/>
</dbReference>
<evidence type="ECO:0000313" key="5">
    <source>
        <dbReference type="Proteomes" id="UP000288716"/>
    </source>
</evidence>